<keyword evidence="2" id="KW-1185">Reference proteome</keyword>
<accession>A0ABT9Q2K9</accession>
<comment type="caution">
    <text evidence="1">The sequence shown here is derived from an EMBL/GenBank/DDBJ whole genome shotgun (WGS) entry which is preliminary data.</text>
</comment>
<dbReference type="Proteomes" id="UP001225356">
    <property type="component" value="Unassembled WGS sequence"/>
</dbReference>
<name>A0ABT9Q2K9_9ACTN</name>
<reference evidence="1 2" key="1">
    <citation type="submission" date="2023-07" db="EMBL/GenBank/DDBJ databases">
        <title>Sequencing the genomes of 1000 actinobacteria strains.</title>
        <authorList>
            <person name="Klenk H.-P."/>
        </authorList>
    </citation>
    <scope>NUCLEOTIDE SEQUENCE [LARGE SCALE GENOMIC DNA]</scope>
    <source>
        <strain evidence="1 2">DSM 46740</strain>
    </source>
</reference>
<sequence length="32" mass="3473">MVTSLLTKLERVSMAKCVSPLVAKKKSPALRS</sequence>
<proteinExistence type="predicted"/>
<dbReference type="EMBL" id="JAUSQU010000001">
    <property type="protein sequence ID" value="MDP9840975.1"/>
    <property type="molecule type" value="Genomic_DNA"/>
</dbReference>
<gene>
    <name evidence="1" type="ORF">J2853_000186</name>
</gene>
<evidence type="ECO:0000313" key="2">
    <source>
        <dbReference type="Proteomes" id="UP001225356"/>
    </source>
</evidence>
<organism evidence="1 2">
    <name type="scientific">Streptosporangium lutulentum</name>
    <dbReference type="NCBI Taxonomy" id="1461250"/>
    <lineage>
        <taxon>Bacteria</taxon>
        <taxon>Bacillati</taxon>
        <taxon>Actinomycetota</taxon>
        <taxon>Actinomycetes</taxon>
        <taxon>Streptosporangiales</taxon>
        <taxon>Streptosporangiaceae</taxon>
        <taxon>Streptosporangium</taxon>
    </lineage>
</organism>
<evidence type="ECO:0000313" key="1">
    <source>
        <dbReference type="EMBL" id="MDP9840975.1"/>
    </source>
</evidence>
<protein>
    <submittedName>
        <fullName evidence="1">Uncharacterized protein</fullName>
    </submittedName>
</protein>